<evidence type="ECO:0000259" key="2">
    <source>
        <dbReference type="Pfam" id="PF01757"/>
    </source>
</evidence>
<dbReference type="InterPro" id="IPR050879">
    <property type="entry name" value="Acyltransferase_3"/>
</dbReference>
<name>A0A1Y0L4F3_TATCI</name>
<dbReference type="OrthoDB" id="9767863at2"/>
<feature type="transmembrane region" description="Helical" evidence="1">
    <location>
        <begin position="161"/>
        <end position="181"/>
    </location>
</feature>
<protein>
    <submittedName>
        <fullName evidence="3">Acyltransferase</fullName>
    </submittedName>
</protein>
<dbReference type="KEGG" id="tci:A7K98_01345"/>
<dbReference type="EMBL" id="CP015579">
    <property type="protein sequence ID" value="ARU92559.1"/>
    <property type="molecule type" value="Genomic_DNA"/>
</dbReference>
<feature type="transmembrane region" description="Helical" evidence="1">
    <location>
        <begin position="230"/>
        <end position="250"/>
    </location>
</feature>
<evidence type="ECO:0000256" key="1">
    <source>
        <dbReference type="SAM" id="Phobius"/>
    </source>
</evidence>
<dbReference type="RefSeq" id="WP_087486938.1">
    <property type="nucleotide sequence ID" value="NZ_CP015579.1"/>
</dbReference>
<dbReference type="AlphaFoldDB" id="A0A1Y0L4F3"/>
<feature type="transmembrane region" description="Helical" evidence="1">
    <location>
        <begin position="37"/>
        <end position="59"/>
    </location>
</feature>
<keyword evidence="3" id="KW-0012">Acyltransferase</keyword>
<evidence type="ECO:0000313" key="5">
    <source>
        <dbReference type="Proteomes" id="UP000195729"/>
    </source>
</evidence>
<feature type="transmembrane region" description="Helical" evidence="1">
    <location>
        <begin position="193"/>
        <end position="210"/>
    </location>
</feature>
<dbReference type="PANTHER" id="PTHR23028">
    <property type="entry name" value="ACETYLTRANSFERASE"/>
    <property type="match status" value="1"/>
</dbReference>
<feature type="transmembrane region" description="Helical" evidence="1">
    <location>
        <begin position="112"/>
        <end position="131"/>
    </location>
</feature>
<evidence type="ECO:0000313" key="3">
    <source>
        <dbReference type="EMBL" id="ARU92559.1"/>
    </source>
</evidence>
<evidence type="ECO:0000313" key="4">
    <source>
        <dbReference type="EMBL" id="ARU96594.1"/>
    </source>
</evidence>
<feature type="transmembrane region" description="Helical" evidence="1">
    <location>
        <begin position="71"/>
        <end position="91"/>
    </location>
</feature>
<dbReference type="Proteomes" id="UP000195814">
    <property type="component" value="Chromosome"/>
</dbReference>
<reference evidence="5 6" key="1">
    <citation type="submission" date="2016-05" db="EMBL/GenBank/DDBJ databases">
        <title>Complete genome sequence of two 2,5-diketo-D-glunonic acid producing strain Tatumella citrea.</title>
        <authorList>
            <person name="Duan C."/>
            <person name="Yang J."/>
            <person name="Yang S."/>
        </authorList>
    </citation>
    <scope>NUCLEOTIDE SEQUENCE [LARGE SCALE GENOMIC DNA]</scope>
    <source>
        <strain evidence="4 5">ATCC 39140</strain>
        <strain evidence="3 6">DSM 13699</strain>
    </source>
</reference>
<dbReference type="GO" id="GO:0016747">
    <property type="term" value="F:acyltransferase activity, transferring groups other than amino-acyl groups"/>
    <property type="evidence" value="ECO:0007669"/>
    <property type="project" value="InterPro"/>
</dbReference>
<feature type="transmembrane region" description="Helical" evidence="1">
    <location>
        <begin position="351"/>
        <end position="372"/>
    </location>
</feature>
<keyword evidence="1" id="KW-1133">Transmembrane helix</keyword>
<organism evidence="3 6">
    <name type="scientific">Tatumella citrea</name>
    <name type="common">Pantoea citrea</name>
    <dbReference type="NCBI Taxonomy" id="53336"/>
    <lineage>
        <taxon>Bacteria</taxon>
        <taxon>Pseudomonadati</taxon>
        <taxon>Pseudomonadota</taxon>
        <taxon>Gammaproteobacteria</taxon>
        <taxon>Enterobacterales</taxon>
        <taxon>Erwiniaceae</taxon>
        <taxon>Tatumella</taxon>
    </lineage>
</organism>
<feature type="transmembrane region" description="Helical" evidence="1">
    <location>
        <begin position="320"/>
        <end position="339"/>
    </location>
</feature>
<keyword evidence="3" id="KW-0808">Transferase</keyword>
<keyword evidence="1" id="KW-0812">Transmembrane</keyword>
<dbReference type="EMBL" id="CP015581">
    <property type="protein sequence ID" value="ARU96594.1"/>
    <property type="molecule type" value="Genomic_DNA"/>
</dbReference>
<dbReference type="Proteomes" id="UP000195729">
    <property type="component" value="Chromosome"/>
</dbReference>
<proteinExistence type="predicted"/>
<gene>
    <name evidence="3" type="ORF">A7K98_01345</name>
    <name evidence="4" type="ORF">A7K99_01340</name>
</gene>
<feature type="transmembrane region" description="Helical" evidence="1">
    <location>
        <begin position="257"/>
        <end position="276"/>
    </location>
</feature>
<dbReference type="InterPro" id="IPR002656">
    <property type="entry name" value="Acyl_transf_3_dom"/>
</dbReference>
<dbReference type="Pfam" id="PF01757">
    <property type="entry name" value="Acyl_transf_3"/>
    <property type="match status" value="1"/>
</dbReference>
<sequence>MQNSTSSEQSAWSPTAHHIVQRNEKGMLPNLTALNGIRFIAAFSVFLFHSSIGIVLGPFSDPTISQWFYTIFSKAGWVSVSMFFILSGFVMGWSSRPVDHPIRFYKRRFAKIYPVNVVVMLIMVLAGLISFHRPDIWLPNLLLVQTWIPRAENYIGGNTPSWFLCAIILFYIIFPVVYRWVKAIPADKLWTTIFLCYAGMIISQLVIYYFTHNETPLPGWPFKVGEIQWWISYTFPLTRVFEFVIGLVLSRIILEGYFIRISTVTSTLLLAASYVIDEYLPFQFSYNLITLYPLIFLLGSLTVGDIQGKRSFVNLPVMQWLGNISYGFYMIHFSVLMLLKRWVGDTPHNFLQGILLLALAAAISILLGWALYKFVEIPCGNYLNSRVKAKKVQQPMSEAG</sequence>
<keyword evidence="1" id="KW-0472">Membrane</keyword>
<evidence type="ECO:0000313" key="6">
    <source>
        <dbReference type="Proteomes" id="UP000195814"/>
    </source>
</evidence>
<feature type="transmembrane region" description="Helical" evidence="1">
    <location>
        <begin position="288"/>
        <end position="308"/>
    </location>
</feature>
<accession>A0A1Y0L4F3</accession>
<keyword evidence="5" id="KW-1185">Reference proteome</keyword>
<feature type="domain" description="Acyltransferase 3" evidence="2">
    <location>
        <begin position="33"/>
        <end position="372"/>
    </location>
</feature>